<dbReference type="InParanoid" id="A0A3P7E184"/>
<name>A0A3P7E184_WUCBA</name>
<dbReference type="EMBL" id="UYWW01003948">
    <property type="protein sequence ID" value="VDM13146.1"/>
    <property type="molecule type" value="Genomic_DNA"/>
</dbReference>
<evidence type="ECO:0000313" key="1">
    <source>
        <dbReference type="EMBL" id="VDM13146.1"/>
    </source>
</evidence>
<organism evidence="1 2">
    <name type="scientific">Wuchereria bancrofti</name>
    <dbReference type="NCBI Taxonomy" id="6293"/>
    <lineage>
        <taxon>Eukaryota</taxon>
        <taxon>Metazoa</taxon>
        <taxon>Ecdysozoa</taxon>
        <taxon>Nematoda</taxon>
        <taxon>Chromadorea</taxon>
        <taxon>Rhabditida</taxon>
        <taxon>Spirurina</taxon>
        <taxon>Spiruromorpha</taxon>
        <taxon>Filarioidea</taxon>
        <taxon>Onchocercidae</taxon>
        <taxon>Wuchereria</taxon>
    </lineage>
</organism>
<protein>
    <submittedName>
        <fullName evidence="1">Uncharacterized protein</fullName>
    </submittedName>
</protein>
<evidence type="ECO:0000313" key="2">
    <source>
        <dbReference type="Proteomes" id="UP000270924"/>
    </source>
</evidence>
<dbReference type="OMA" id="LCPMRRI"/>
<keyword evidence="2" id="KW-1185">Reference proteome</keyword>
<dbReference type="Proteomes" id="UP000270924">
    <property type="component" value="Unassembled WGS sequence"/>
</dbReference>
<reference evidence="1 2" key="1">
    <citation type="submission" date="2018-11" db="EMBL/GenBank/DDBJ databases">
        <authorList>
            <consortium name="Pathogen Informatics"/>
        </authorList>
    </citation>
    <scope>NUCLEOTIDE SEQUENCE [LARGE SCALE GENOMIC DNA]</scope>
</reference>
<proteinExistence type="predicted"/>
<dbReference type="OrthoDB" id="5832821at2759"/>
<accession>A0A3P7E184</accession>
<gene>
    <name evidence="1" type="ORF">WBA_LOCUS6532</name>
</gene>
<dbReference type="AlphaFoldDB" id="A0A3P7E184"/>
<sequence length="102" mass="11338">MAEYAGRIQKMHENITRKVEQLVTDMTRQLIAGANNDEDVEVEVKMLFGKVIGNPRNATGRKTIIRGVHSPEASSASYGETIISHYSSPVQQITTEEDETSM</sequence>